<feature type="binding site" evidence="1">
    <location>
        <position position="217"/>
    </location>
    <ligand>
        <name>a divalent metal cation</name>
        <dbReference type="ChEBI" id="CHEBI:60240"/>
    </ligand>
</feature>
<accession>A0A934R718</accession>
<proteinExistence type="inferred from homology"/>
<keyword evidence="3" id="KW-1185">Reference proteome</keyword>
<protein>
    <recommendedName>
        <fullName evidence="1">Tagaturonate/fructuronate epimerase</fullName>
        <shortName evidence="1">D-TagA/D-FruA epimerase</shortName>
        <ecNumber evidence="1">5.1.2.7</ecNumber>
    </recommendedName>
</protein>
<keyword evidence="1" id="KW-0479">Metal-binding</keyword>
<reference evidence="2" key="1">
    <citation type="submission" date="2021-01" db="EMBL/GenBank/DDBJ databases">
        <title>Modified the classification status of verrucomicrobia.</title>
        <authorList>
            <person name="Feng X."/>
        </authorList>
    </citation>
    <scope>NUCLEOTIDE SEQUENCE</scope>
    <source>
        <strain evidence="2">KCTC 22201</strain>
    </source>
</reference>
<dbReference type="Pfam" id="PF16257">
    <property type="entry name" value="UxaE"/>
    <property type="match status" value="1"/>
</dbReference>
<dbReference type="EMBL" id="JAENII010000003">
    <property type="protein sequence ID" value="MBK1826469.1"/>
    <property type="molecule type" value="Genomic_DNA"/>
</dbReference>
<comment type="function">
    <text evidence="1">Catalyzes the epimerization of D-tagaturonate (D-TagA) to D-fructuronate (D-FruA).</text>
</comment>
<dbReference type="GO" id="GO:0016856">
    <property type="term" value="F:racemase and epimerase activity, acting on hydroxy acids and derivatives"/>
    <property type="evidence" value="ECO:0007669"/>
    <property type="project" value="UniProtKB-UniRule"/>
</dbReference>
<organism evidence="2 3">
    <name type="scientific">Haloferula rosea</name>
    <dbReference type="NCBI Taxonomy" id="490093"/>
    <lineage>
        <taxon>Bacteria</taxon>
        <taxon>Pseudomonadati</taxon>
        <taxon>Verrucomicrobiota</taxon>
        <taxon>Verrucomicrobiia</taxon>
        <taxon>Verrucomicrobiales</taxon>
        <taxon>Verrucomicrobiaceae</taxon>
        <taxon>Haloferula</taxon>
    </lineage>
</organism>
<evidence type="ECO:0000313" key="2">
    <source>
        <dbReference type="EMBL" id="MBK1826469.1"/>
    </source>
</evidence>
<dbReference type="AlphaFoldDB" id="A0A934R718"/>
<dbReference type="InterPro" id="IPR032586">
    <property type="entry name" value="UxaE"/>
</dbReference>
<comment type="catalytic activity">
    <reaction evidence="1">
        <text>keto-D-tagaturonate = keto-D-fructuronate</text>
        <dbReference type="Rhea" id="RHEA:51656"/>
        <dbReference type="ChEBI" id="CHEBI:17886"/>
        <dbReference type="ChEBI" id="CHEBI:59881"/>
        <dbReference type="EC" id="5.1.2.7"/>
    </reaction>
</comment>
<gene>
    <name evidence="1" type="primary">uxaE</name>
    <name evidence="2" type="ORF">JIN81_05530</name>
</gene>
<feature type="binding site" evidence="1">
    <location>
        <position position="80"/>
    </location>
    <ligand>
        <name>a divalent metal cation</name>
        <dbReference type="ChEBI" id="CHEBI:60240"/>
    </ligand>
</feature>
<comment type="caution">
    <text evidence="2">The sequence shown here is derived from an EMBL/GenBank/DDBJ whole genome shotgun (WGS) entry which is preliminary data.</text>
</comment>
<comment type="cofactor">
    <cofactor evidence="1">
        <name>a divalent metal cation</name>
        <dbReference type="ChEBI" id="CHEBI:60240"/>
    </cofactor>
</comment>
<feature type="binding site" evidence="1">
    <location>
        <position position="257"/>
    </location>
    <ligand>
        <name>a divalent metal cation</name>
        <dbReference type="ChEBI" id="CHEBI:60240"/>
    </ligand>
</feature>
<dbReference type="GO" id="GO:0046872">
    <property type="term" value="F:metal ion binding"/>
    <property type="evidence" value="ECO:0007669"/>
    <property type="project" value="UniProtKB-UniRule"/>
</dbReference>
<name>A0A934R718_9BACT</name>
<keyword evidence="1" id="KW-0413">Isomerase</keyword>
<feature type="active site" description="Proton acceptor" evidence="1">
    <location>
        <position position="79"/>
    </location>
</feature>
<sequence length="414" mass="45404">MKLCPKFTFGVGDRFAHGAHAQLQAFIAAKELGIDITPVWNKSNREHLIIGSEPQTTRDAADTAVADLGWTGDYLLDADHINLDTVDRFIAPCDFFTLDVADDIGEAADPAEIDAFIARHPELIGTITIEGIDEPFEITRGDVERTANQFLKATQKAKAIHQHIVSVKGPDFVTEVSMDETDNPQTPPEMLIILAALADQEIPIQTIAPKFTGRFNKGVDYVGEIDQFEKEFNDDLAVIAHAVKIYGFPRSLKLSVHSGSDKFSIYPPIKRALARTGAGLHIKTAGTNWLEEVIGLAESGGQGLALAKEIYAKALEKKEALCEPYATVIDIDFDKLPTSEEVGEWTSGQFTSAVRHDPENPGYNPNVRQLLHVGFKVAAQLGDTYLDALKANRTAVAKCVTENLLERHMKPLFS</sequence>
<dbReference type="Proteomes" id="UP000658278">
    <property type="component" value="Unassembled WGS sequence"/>
</dbReference>
<dbReference type="HAMAP" id="MF_02243">
    <property type="entry name" value="UxaE"/>
    <property type="match status" value="1"/>
</dbReference>
<comment type="similarity">
    <text evidence="1">Belongs to the UxaE family.</text>
</comment>
<feature type="active site" description="Proton donor" evidence="1">
    <location>
        <position position="175"/>
    </location>
</feature>
<evidence type="ECO:0000256" key="1">
    <source>
        <dbReference type="HAMAP-Rule" id="MF_02243"/>
    </source>
</evidence>
<evidence type="ECO:0000313" key="3">
    <source>
        <dbReference type="Proteomes" id="UP000658278"/>
    </source>
</evidence>
<dbReference type="RefSeq" id="WP_200277459.1">
    <property type="nucleotide sequence ID" value="NZ_JAENII010000003.1"/>
</dbReference>
<dbReference type="EC" id="5.1.2.7" evidence="1"/>